<evidence type="ECO:0000313" key="4">
    <source>
        <dbReference type="EMBL" id="EGP93084.1"/>
    </source>
</evidence>
<keyword evidence="5" id="KW-1185">Reference proteome</keyword>
<reference evidence="4 5" key="1">
    <citation type="journal article" date="2011" name="J. Bacteriol.">
        <title>Genome Sequence of an Ammonia-Oxidizing Soil Archaeon, "Candidatus Nitrosoarchaeum koreensis" MY1.</title>
        <authorList>
            <person name="Kim B.K."/>
            <person name="Jung M.Y."/>
            <person name="Yu D.S."/>
            <person name="Park S.J."/>
            <person name="Oh T.K."/>
            <person name="Rhee S.K."/>
            <person name="Kim J.F."/>
        </authorList>
    </citation>
    <scope>NUCLEOTIDE SEQUENCE [LARGE SCALE GENOMIC DNA]</scope>
    <source>
        <strain evidence="4 5">MY1</strain>
    </source>
</reference>
<dbReference type="InterPro" id="IPR011990">
    <property type="entry name" value="TPR-like_helical_dom_sf"/>
</dbReference>
<feature type="repeat" description="TPR" evidence="3">
    <location>
        <begin position="364"/>
        <end position="397"/>
    </location>
</feature>
<evidence type="ECO:0000256" key="3">
    <source>
        <dbReference type="PROSITE-ProRule" id="PRU00339"/>
    </source>
</evidence>
<dbReference type="PANTHER" id="PTHR44943:SF8">
    <property type="entry name" value="TPR REPEAT-CONTAINING PROTEIN MJ0263"/>
    <property type="match status" value="1"/>
</dbReference>
<feature type="repeat" description="TPR" evidence="3">
    <location>
        <begin position="330"/>
        <end position="363"/>
    </location>
</feature>
<organism evidence="4 5">
    <name type="scientific">Nitrosarchaeum koreense MY1</name>
    <dbReference type="NCBI Taxonomy" id="1001994"/>
    <lineage>
        <taxon>Archaea</taxon>
        <taxon>Nitrososphaerota</taxon>
        <taxon>Nitrososphaeria</taxon>
        <taxon>Nitrosopumilales</taxon>
        <taxon>Nitrosopumilaceae</taxon>
        <taxon>Nitrosarchaeum</taxon>
    </lineage>
</organism>
<dbReference type="AlphaFoldDB" id="F9CUN8"/>
<dbReference type="EMBL" id="AFPU01000001">
    <property type="protein sequence ID" value="EGP93084.1"/>
    <property type="molecule type" value="Genomic_DNA"/>
</dbReference>
<dbReference type="Gene3D" id="1.25.40.10">
    <property type="entry name" value="Tetratricopeptide repeat domain"/>
    <property type="match status" value="1"/>
</dbReference>
<evidence type="ECO:0000256" key="2">
    <source>
        <dbReference type="ARBA" id="ARBA00022803"/>
    </source>
</evidence>
<keyword evidence="2 3" id="KW-0802">TPR repeat</keyword>
<evidence type="ECO:0000256" key="1">
    <source>
        <dbReference type="ARBA" id="ARBA00022737"/>
    </source>
</evidence>
<keyword evidence="1" id="KW-0677">Repeat</keyword>
<accession>F9CUN8</accession>
<dbReference type="PATRIC" id="fig|1001994.6.peg.298"/>
<dbReference type="InterPro" id="IPR019734">
    <property type="entry name" value="TPR_rpt"/>
</dbReference>
<dbReference type="Pfam" id="PF13181">
    <property type="entry name" value="TPR_8"/>
    <property type="match status" value="2"/>
</dbReference>
<protein>
    <submittedName>
        <fullName evidence="4">Tetratricopeptide TPR 2 repeat protein</fullName>
    </submittedName>
</protein>
<dbReference type="PANTHER" id="PTHR44943">
    <property type="entry name" value="CELLULOSE SYNTHASE OPERON PROTEIN C"/>
    <property type="match status" value="1"/>
</dbReference>
<proteinExistence type="predicted"/>
<dbReference type="Proteomes" id="UP000004440">
    <property type="component" value="Unassembled WGS sequence"/>
</dbReference>
<dbReference type="SMART" id="SM00028">
    <property type="entry name" value="TPR"/>
    <property type="match status" value="3"/>
</dbReference>
<gene>
    <name evidence="4" type="ORF">MY1_0312</name>
</gene>
<dbReference type="PROSITE" id="PS50005">
    <property type="entry name" value="TPR"/>
    <property type="match status" value="2"/>
</dbReference>
<dbReference type="SUPFAM" id="SSF48452">
    <property type="entry name" value="TPR-like"/>
    <property type="match status" value="1"/>
</dbReference>
<dbReference type="STRING" id="1001994.MY1_0312"/>
<sequence length="478" mass="53513">MLIVLFPLTIPSIFADPILLDFDKTEYHTGDNMLITGHISNYKMPIIAMSLFDPEGDILSANNLIIDSNGTFSKEFSLDSPFYDKSGQYTVKLNYGKIVQNEFFTIIGNTSEPEIIIPESIAPEIISINTDKNQYYDQNFITITGSVNTIDSPTVLIGVHDPYGTPIGFYFGEINSDLKFSTKFLVKSGVNFKIDGTYQVKAHYGESEKTINFEFSKKLDTVIEPEIKTPEIKTPEIKTPEIKTPEIKTSEKNINSVDYQSQIKKYDNLSVEDIELGKLLNQINLDCDHSRLVDTISYNDGMGPALYRLCKFDQSLNFFNDSLSKDPNNVEIITSKGSVLGKMGRTLESISYYDAALNIDPDFIPAINNKANALANMKKYGESISLYNKALEKNPSYDTARKNLQLVLQESSLGNIVFTEYASTSTDIPSNIVSSKNTMTEKLQTENNLKTQTKNPTNIFEELSLVFSSLGSLFGFQN</sequence>
<name>F9CUN8_9ARCH</name>
<dbReference type="InterPro" id="IPR051685">
    <property type="entry name" value="Ycf3/AcsC/BcsC/TPR_MFPF"/>
</dbReference>
<evidence type="ECO:0000313" key="5">
    <source>
        <dbReference type="Proteomes" id="UP000004440"/>
    </source>
</evidence>
<comment type="caution">
    <text evidence="4">The sequence shown here is derived from an EMBL/GenBank/DDBJ whole genome shotgun (WGS) entry which is preliminary data.</text>
</comment>